<dbReference type="EMBL" id="LMWV01000017">
    <property type="protein sequence ID" value="KUN65236.1"/>
    <property type="molecule type" value="Genomic_DNA"/>
</dbReference>
<dbReference type="PANTHER" id="PTHR43546">
    <property type="entry name" value="UPF0173 METAL-DEPENDENT HYDROLASE MJ1163-RELATED"/>
    <property type="match status" value="1"/>
</dbReference>
<dbReference type="Proteomes" id="UP000054375">
    <property type="component" value="Unassembled WGS sequence"/>
</dbReference>
<accession>A0A117R127</accession>
<keyword evidence="2" id="KW-1185">Reference proteome</keyword>
<name>A0A117R127_9ACTN</name>
<dbReference type="PANTHER" id="PTHR43546:SF3">
    <property type="entry name" value="UPF0173 METAL-DEPENDENT HYDROLASE MJ1163"/>
    <property type="match status" value="1"/>
</dbReference>
<evidence type="ECO:0000313" key="2">
    <source>
        <dbReference type="Proteomes" id="UP000054375"/>
    </source>
</evidence>
<keyword evidence="1" id="KW-0378">Hydrolase</keyword>
<dbReference type="SUPFAM" id="SSF56281">
    <property type="entry name" value="Metallo-hydrolase/oxidoreductase"/>
    <property type="match status" value="1"/>
</dbReference>
<dbReference type="Pfam" id="PF13483">
    <property type="entry name" value="Lactamase_B_3"/>
    <property type="match status" value="1"/>
</dbReference>
<reference evidence="1 2" key="1">
    <citation type="submission" date="2015-10" db="EMBL/GenBank/DDBJ databases">
        <title>Draft genome sequence of Streptomyces griseorubiginosus DSM 40469, type strain for the species Streptomyces griseorubiginosus.</title>
        <authorList>
            <person name="Ruckert C."/>
            <person name="Winkler A."/>
            <person name="Kalinowski J."/>
            <person name="Kampfer P."/>
            <person name="Glaeser S."/>
        </authorList>
    </citation>
    <scope>NUCLEOTIDE SEQUENCE [LARGE SCALE GENOMIC DNA]</scope>
    <source>
        <strain evidence="1 2">DSM 40469</strain>
    </source>
</reference>
<gene>
    <name evidence="1" type="ORF">AQJ54_20565</name>
</gene>
<dbReference type="InterPro" id="IPR050114">
    <property type="entry name" value="UPF0173_UPF0282_UlaG_hydrolase"/>
</dbReference>
<dbReference type="RefSeq" id="WP_062239417.1">
    <property type="nucleotide sequence ID" value="NZ_JBIAVY010000003.1"/>
</dbReference>
<comment type="caution">
    <text evidence="1">The sequence shown here is derived from an EMBL/GenBank/DDBJ whole genome shotgun (WGS) entry which is preliminary data.</text>
</comment>
<evidence type="ECO:0000313" key="1">
    <source>
        <dbReference type="EMBL" id="KUN65236.1"/>
    </source>
</evidence>
<dbReference type="InterPro" id="IPR036866">
    <property type="entry name" value="RibonucZ/Hydroxyglut_hydro"/>
</dbReference>
<dbReference type="Gene3D" id="3.60.15.10">
    <property type="entry name" value="Ribonuclease Z/Hydroxyacylglutathione hydrolase-like"/>
    <property type="match status" value="1"/>
</dbReference>
<dbReference type="GO" id="GO:0016787">
    <property type="term" value="F:hydrolase activity"/>
    <property type="evidence" value="ECO:0007669"/>
    <property type="project" value="UniProtKB-KW"/>
</dbReference>
<proteinExistence type="predicted"/>
<dbReference type="AlphaFoldDB" id="A0A117R127"/>
<sequence>MRLTRCGHACVRLEQDGVVVVVDPGSYSDSHALDGAHAVLVTHEHVDHFAEPLLRAAAEADPGLRIWANRSVAGRLAGLGSGRVTVVGDGDTFAVEGVGVEVHGELHAVVHPDLPQVTNVGFLVGDGDATVFHPGDAFTVPARPVDTLLLPVHGPWSKTGEVIDYAREVKARRAVSIHDGGLSESGNGLADHMLQDCLQDIGTDYRRVAPAAGFEPV</sequence>
<organism evidence="1 2">
    <name type="scientific">Streptomyces griseorubiginosus</name>
    <dbReference type="NCBI Taxonomy" id="67304"/>
    <lineage>
        <taxon>Bacteria</taxon>
        <taxon>Bacillati</taxon>
        <taxon>Actinomycetota</taxon>
        <taxon>Actinomycetes</taxon>
        <taxon>Kitasatosporales</taxon>
        <taxon>Streptomycetaceae</taxon>
        <taxon>Streptomyces</taxon>
    </lineage>
</organism>
<protein>
    <submittedName>
        <fullName evidence="1">MBL fold metallo-hydrolase</fullName>
    </submittedName>
</protein>